<name>A0A1G7SFN5_9LACT</name>
<proteinExistence type="inferred from homology"/>
<evidence type="ECO:0000313" key="2">
    <source>
        <dbReference type="EMBL" id="SDG21803.1"/>
    </source>
</evidence>
<dbReference type="Gene3D" id="3.40.50.10360">
    <property type="entry name" value="Hypothetical protein TT1679"/>
    <property type="match status" value="1"/>
</dbReference>
<dbReference type="HAMAP" id="MF_00800">
    <property type="entry name" value="UPF0340"/>
    <property type="match status" value="1"/>
</dbReference>
<dbReference type="PIRSF" id="PIRSF007510">
    <property type="entry name" value="UCP007510"/>
    <property type="match status" value="1"/>
</dbReference>
<gene>
    <name evidence="2" type="ORF">SAMN05421791_1048</name>
</gene>
<comment type="similarity">
    <text evidence="1">Belongs to the UPF0340 family.</text>
</comment>
<dbReference type="Pfam" id="PF04260">
    <property type="entry name" value="DUF436"/>
    <property type="match status" value="1"/>
</dbReference>
<dbReference type="AlphaFoldDB" id="A0A1G7SFN5"/>
<accession>A0A1G7SFN5</accession>
<evidence type="ECO:0000256" key="1">
    <source>
        <dbReference type="HAMAP-Rule" id="MF_00800"/>
    </source>
</evidence>
<dbReference type="InterPro" id="IPR028345">
    <property type="entry name" value="Antibiotic_NAT-like"/>
</dbReference>
<dbReference type="STRING" id="120956.SAMN05421791_1048"/>
<dbReference type="EMBL" id="FNCK01000004">
    <property type="protein sequence ID" value="SDG21803.1"/>
    <property type="molecule type" value="Genomic_DNA"/>
</dbReference>
<dbReference type="Proteomes" id="UP000199708">
    <property type="component" value="Unassembled WGS sequence"/>
</dbReference>
<protein>
    <recommendedName>
        <fullName evidence="1">UPF0340 protein SAMN05421791_1048</fullName>
    </recommendedName>
</protein>
<reference evidence="2 3" key="1">
    <citation type="submission" date="2016-10" db="EMBL/GenBank/DDBJ databases">
        <authorList>
            <person name="de Groot N.N."/>
        </authorList>
    </citation>
    <scope>NUCLEOTIDE SEQUENCE [LARGE SCALE GENOMIC DNA]</scope>
    <source>
        <strain evidence="2 3">ATCC BAA-466</strain>
    </source>
</reference>
<sequence length="180" mass="19730">MDIEFEIDALMEEVEDLFHDKVTQDDIFVLGCSTSEIAGGRIGKASRPEFGMLLVKALVEKTKKLNLFLAVQGCEHINRSLVIERKAAIKYDLEIVSVIPALHAGGGAAVAAYQLFEDPVMVEFVSASAGIDIGETHIGMHIKHVQIPVRFEKNQLGFARVNGLSSRPKLIGGERAQYSH</sequence>
<dbReference type="InterPro" id="IPR006340">
    <property type="entry name" value="DUF436"/>
</dbReference>
<dbReference type="NCBIfam" id="TIGR01440">
    <property type="entry name" value="TIGR01440 family protein"/>
    <property type="match status" value="1"/>
</dbReference>
<evidence type="ECO:0000313" key="3">
    <source>
        <dbReference type="Proteomes" id="UP000199708"/>
    </source>
</evidence>
<keyword evidence="3" id="KW-1185">Reference proteome</keyword>
<organism evidence="2 3">
    <name type="scientific">Facklamia miroungae</name>
    <dbReference type="NCBI Taxonomy" id="120956"/>
    <lineage>
        <taxon>Bacteria</taxon>
        <taxon>Bacillati</taxon>
        <taxon>Bacillota</taxon>
        <taxon>Bacilli</taxon>
        <taxon>Lactobacillales</taxon>
        <taxon>Aerococcaceae</taxon>
        <taxon>Facklamia</taxon>
    </lineage>
</organism>
<dbReference type="SUPFAM" id="SSF110710">
    <property type="entry name" value="TTHA0583/YokD-like"/>
    <property type="match status" value="1"/>
</dbReference>